<reference evidence="4 5" key="1">
    <citation type="submission" date="2018-12" db="EMBL/GenBank/DDBJ databases">
        <title>Legionella sp,whole genome shotgun sequence.</title>
        <authorList>
            <person name="Wu H."/>
        </authorList>
    </citation>
    <scope>NUCLEOTIDE SEQUENCE [LARGE SCALE GENOMIC DNA]</scope>
    <source>
        <strain evidence="5">km714</strain>
    </source>
</reference>
<dbReference type="InterPro" id="IPR008978">
    <property type="entry name" value="HSP20-like_chaperone"/>
</dbReference>
<accession>A0A433JJ61</accession>
<organism evidence="4 5">
    <name type="scientific">Legionella septentrionalis</name>
    <dbReference type="NCBI Taxonomy" id="2498109"/>
    <lineage>
        <taxon>Bacteria</taxon>
        <taxon>Pseudomonadati</taxon>
        <taxon>Pseudomonadota</taxon>
        <taxon>Gammaproteobacteria</taxon>
        <taxon>Legionellales</taxon>
        <taxon>Legionellaceae</taxon>
        <taxon>Legionella</taxon>
    </lineage>
</organism>
<dbReference type="PANTHER" id="PTHR11527">
    <property type="entry name" value="HEAT-SHOCK PROTEIN 20 FAMILY MEMBER"/>
    <property type="match status" value="1"/>
</dbReference>
<sequence>MGHSNEKDNSKYAYFECQVCQVLDVGHPEHKSRSYAWRPVTDIYETDAAIIIKTELAGMQAKDFNITFIDHLLTINGVRKDSEAKLNYHCLEIPYGAFQVRVLIPGKYKEADISARYENGYLYVLLPKAL</sequence>
<proteinExistence type="inferred from homology"/>
<evidence type="ECO:0000256" key="2">
    <source>
        <dbReference type="RuleBase" id="RU003616"/>
    </source>
</evidence>
<protein>
    <submittedName>
        <fullName evidence="4">Hsp20/alpha crystallin family protein</fullName>
    </submittedName>
</protein>
<feature type="domain" description="SHSP" evidence="3">
    <location>
        <begin position="31"/>
        <end position="130"/>
    </location>
</feature>
<dbReference type="InterPro" id="IPR031107">
    <property type="entry name" value="Small_HSP"/>
</dbReference>
<dbReference type="Proteomes" id="UP000288012">
    <property type="component" value="Unassembled WGS sequence"/>
</dbReference>
<evidence type="ECO:0000256" key="1">
    <source>
        <dbReference type="PROSITE-ProRule" id="PRU00285"/>
    </source>
</evidence>
<comment type="similarity">
    <text evidence="1 2">Belongs to the small heat shock protein (HSP20) family.</text>
</comment>
<dbReference type="SUPFAM" id="SSF49764">
    <property type="entry name" value="HSP20-like chaperones"/>
    <property type="match status" value="1"/>
</dbReference>
<evidence type="ECO:0000259" key="3">
    <source>
        <dbReference type="PROSITE" id="PS01031"/>
    </source>
</evidence>
<keyword evidence="5" id="KW-1185">Reference proteome</keyword>
<dbReference type="Gene3D" id="2.60.40.790">
    <property type="match status" value="1"/>
</dbReference>
<comment type="caution">
    <text evidence="4">The sequence shown here is derived from an EMBL/GenBank/DDBJ whole genome shotgun (WGS) entry which is preliminary data.</text>
</comment>
<dbReference type="CDD" id="cd06464">
    <property type="entry name" value="ACD_sHsps-like"/>
    <property type="match status" value="1"/>
</dbReference>
<evidence type="ECO:0000313" key="4">
    <source>
        <dbReference type="EMBL" id="RUQ85424.1"/>
    </source>
</evidence>
<dbReference type="AlphaFoldDB" id="A0A433JJ61"/>
<dbReference type="InterPro" id="IPR002068">
    <property type="entry name" value="A-crystallin/Hsp20_dom"/>
</dbReference>
<gene>
    <name evidence="4" type="ORF">EKM59_06590</name>
</gene>
<dbReference type="PROSITE" id="PS01031">
    <property type="entry name" value="SHSP"/>
    <property type="match status" value="1"/>
</dbReference>
<name>A0A433JJ61_9GAMM</name>
<dbReference type="Pfam" id="PF00011">
    <property type="entry name" value="HSP20"/>
    <property type="match status" value="1"/>
</dbReference>
<dbReference type="EMBL" id="RZGR01000016">
    <property type="protein sequence ID" value="RUQ85424.1"/>
    <property type="molecule type" value="Genomic_DNA"/>
</dbReference>
<dbReference type="RefSeq" id="WP_126954451.1">
    <property type="nucleotide sequence ID" value="NZ_RZGR01000016.1"/>
</dbReference>
<evidence type="ECO:0000313" key="5">
    <source>
        <dbReference type="Proteomes" id="UP000288012"/>
    </source>
</evidence>